<name>A0A645BLC5_9ZZZZ</name>
<proteinExistence type="predicted"/>
<accession>A0A645BLC5</accession>
<reference evidence="1" key="1">
    <citation type="submission" date="2019-08" db="EMBL/GenBank/DDBJ databases">
        <authorList>
            <person name="Kucharzyk K."/>
            <person name="Murdoch R.W."/>
            <person name="Higgins S."/>
            <person name="Loffler F."/>
        </authorList>
    </citation>
    <scope>NUCLEOTIDE SEQUENCE</scope>
</reference>
<dbReference type="AlphaFoldDB" id="A0A645BLC5"/>
<gene>
    <name evidence="1" type="ORF">SDC9_110929</name>
</gene>
<sequence>MMNWPKLWNTSVLAAVYSRDGQAVLLFDLAQQEINALPYLKKKKKIQRSSSDAYYDIEAMIAQQIEMMHGNQDTGLVVTEEEPAAALPPYRRRKLHPSVWRYSFGDESLIATRRYRNIQFHYQNQWNITANAISVPGFDLHIKVDKDEAAGMAYASETQDN</sequence>
<dbReference type="EMBL" id="VSSQ01019744">
    <property type="protein sequence ID" value="MPM64043.1"/>
    <property type="molecule type" value="Genomic_DNA"/>
</dbReference>
<protein>
    <submittedName>
        <fullName evidence="1">Uncharacterized protein</fullName>
    </submittedName>
</protein>
<organism evidence="1">
    <name type="scientific">bioreactor metagenome</name>
    <dbReference type="NCBI Taxonomy" id="1076179"/>
    <lineage>
        <taxon>unclassified sequences</taxon>
        <taxon>metagenomes</taxon>
        <taxon>ecological metagenomes</taxon>
    </lineage>
</organism>
<evidence type="ECO:0000313" key="1">
    <source>
        <dbReference type="EMBL" id="MPM64043.1"/>
    </source>
</evidence>
<comment type="caution">
    <text evidence="1">The sequence shown here is derived from an EMBL/GenBank/DDBJ whole genome shotgun (WGS) entry which is preliminary data.</text>
</comment>